<organism evidence="2 3">
    <name type="scientific">Madurella fahalii</name>
    <dbReference type="NCBI Taxonomy" id="1157608"/>
    <lineage>
        <taxon>Eukaryota</taxon>
        <taxon>Fungi</taxon>
        <taxon>Dikarya</taxon>
        <taxon>Ascomycota</taxon>
        <taxon>Pezizomycotina</taxon>
        <taxon>Sordariomycetes</taxon>
        <taxon>Sordariomycetidae</taxon>
        <taxon>Sordariales</taxon>
        <taxon>Sordariales incertae sedis</taxon>
        <taxon>Madurella</taxon>
    </lineage>
</organism>
<keyword evidence="1" id="KW-0812">Transmembrane</keyword>
<feature type="transmembrane region" description="Helical" evidence="1">
    <location>
        <begin position="56"/>
        <end position="79"/>
    </location>
</feature>
<evidence type="ECO:0000256" key="1">
    <source>
        <dbReference type="SAM" id="Phobius"/>
    </source>
</evidence>
<dbReference type="GeneID" id="98171498"/>
<name>A0ABQ0FYI1_9PEZI</name>
<sequence>MSTAYPERLIIYHAGTGKITFLACLKLTTLFVFGFFDLIMTPAYIAAGEPVLKTTGVALCGLIPAAYVAWATSPFVAAVHMHLPPYARWSRAILERFARSAPPNTRLDVTTISLIGKPRVSSMTLSDLRPAKRRLGMVNFVRDTKLANAQRQWWRFRAVGQFNVQEGNEGRIKTGWVWNEVAEGIKKRVGGAGTGVGGKVMGTGKQ</sequence>
<protein>
    <submittedName>
        <fullName evidence="2">Transcriptional regulatory protein sin3</fullName>
    </submittedName>
</protein>
<gene>
    <name evidence="2" type="primary">SIN3_1</name>
    <name evidence="2" type="ORF">MFIFM68171_00753</name>
</gene>
<evidence type="ECO:0000313" key="3">
    <source>
        <dbReference type="Proteomes" id="UP001628179"/>
    </source>
</evidence>
<keyword evidence="1" id="KW-1133">Transmembrane helix</keyword>
<evidence type="ECO:0000313" key="2">
    <source>
        <dbReference type="EMBL" id="GAB1310543.1"/>
    </source>
</evidence>
<keyword evidence="1" id="KW-0472">Membrane</keyword>
<accession>A0ABQ0FYI1</accession>
<keyword evidence="3" id="KW-1185">Reference proteome</keyword>
<proteinExistence type="predicted"/>
<dbReference type="RefSeq" id="XP_070912276.1">
    <property type="nucleotide sequence ID" value="XM_071056175.1"/>
</dbReference>
<dbReference type="EMBL" id="BAAFSV010000001">
    <property type="protein sequence ID" value="GAB1310543.1"/>
    <property type="molecule type" value="Genomic_DNA"/>
</dbReference>
<reference evidence="2 3" key="1">
    <citation type="submission" date="2024-09" db="EMBL/GenBank/DDBJ databases">
        <title>Itraconazole resistance in Madurella fahalii resulting from another homologue of gene encoding cytochrome P450 14-alpha sterol demethylase (CYP51).</title>
        <authorList>
            <person name="Yoshioka I."/>
            <person name="Fahal A.H."/>
            <person name="Kaneko S."/>
            <person name="Yaguchi T."/>
        </authorList>
    </citation>
    <scope>NUCLEOTIDE SEQUENCE [LARGE SCALE GENOMIC DNA]</scope>
    <source>
        <strain evidence="2 3">IFM 68171</strain>
    </source>
</reference>
<dbReference type="Proteomes" id="UP001628179">
    <property type="component" value="Unassembled WGS sequence"/>
</dbReference>
<comment type="caution">
    <text evidence="2">The sequence shown here is derived from an EMBL/GenBank/DDBJ whole genome shotgun (WGS) entry which is preliminary data.</text>
</comment>
<feature type="transmembrane region" description="Helical" evidence="1">
    <location>
        <begin position="21"/>
        <end position="44"/>
    </location>
</feature>